<protein>
    <submittedName>
        <fullName evidence="1">Uncharacterized protein</fullName>
    </submittedName>
</protein>
<sequence length="66" mass="7109">MDDNLHVIQFISIPVVENASSESVSSMLRKPVDTTCFVAPVVNGSAASLTPFMRERHGNSDGSFVL</sequence>
<dbReference type="EMBL" id="NBNE01009617">
    <property type="protein sequence ID" value="OWY98217.1"/>
    <property type="molecule type" value="Genomic_DNA"/>
</dbReference>
<evidence type="ECO:0000313" key="2">
    <source>
        <dbReference type="Proteomes" id="UP000198211"/>
    </source>
</evidence>
<gene>
    <name evidence="1" type="ORF">PHMEG_00031067</name>
</gene>
<comment type="caution">
    <text evidence="1">The sequence shown here is derived from an EMBL/GenBank/DDBJ whole genome shotgun (WGS) entry which is preliminary data.</text>
</comment>
<organism evidence="1 2">
    <name type="scientific">Phytophthora megakarya</name>
    <dbReference type="NCBI Taxonomy" id="4795"/>
    <lineage>
        <taxon>Eukaryota</taxon>
        <taxon>Sar</taxon>
        <taxon>Stramenopiles</taxon>
        <taxon>Oomycota</taxon>
        <taxon>Peronosporomycetes</taxon>
        <taxon>Peronosporales</taxon>
        <taxon>Peronosporaceae</taxon>
        <taxon>Phytophthora</taxon>
    </lineage>
</organism>
<dbReference type="AlphaFoldDB" id="A0A225UZJ6"/>
<reference evidence="2" key="1">
    <citation type="submission" date="2017-03" db="EMBL/GenBank/DDBJ databases">
        <title>Phytopthora megakarya and P. palmivora, two closely related causual agents of cacao black pod achieved similar genome size and gene model numbers by different mechanisms.</title>
        <authorList>
            <person name="Ali S."/>
            <person name="Shao J."/>
            <person name="Larry D.J."/>
            <person name="Kronmiller B."/>
            <person name="Shen D."/>
            <person name="Strem M.D."/>
            <person name="Melnick R.L."/>
            <person name="Guiltinan M.J."/>
            <person name="Tyler B.M."/>
            <person name="Meinhardt L.W."/>
            <person name="Bailey B.A."/>
        </authorList>
    </citation>
    <scope>NUCLEOTIDE SEQUENCE [LARGE SCALE GENOMIC DNA]</scope>
    <source>
        <strain evidence="2">zdho120</strain>
    </source>
</reference>
<name>A0A225UZJ6_9STRA</name>
<keyword evidence="2" id="KW-1185">Reference proteome</keyword>
<proteinExistence type="predicted"/>
<dbReference type="Proteomes" id="UP000198211">
    <property type="component" value="Unassembled WGS sequence"/>
</dbReference>
<evidence type="ECO:0000313" key="1">
    <source>
        <dbReference type="EMBL" id="OWY98217.1"/>
    </source>
</evidence>
<accession>A0A225UZJ6</accession>